<evidence type="ECO:0000313" key="1">
    <source>
        <dbReference type="EMBL" id="CAK9233999.1"/>
    </source>
</evidence>
<name>A0ABP0V1Q0_9BRYO</name>
<feature type="non-terminal residue" evidence="1">
    <location>
        <position position="1"/>
    </location>
</feature>
<keyword evidence="2" id="KW-1185">Reference proteome</keyword>
<reference evidence="1" key="1">
    <citation type="submission" date="2024-02" db="EMBL/GenBank/DDBJ databases">
        <authorList>
            <consortium name="ELIXIR-Norway"/>
            <consortium name="Elixir Norway"/>
        </authorList>
    </citation>
    <scope>NUCLEOTIDE SEQUENCE</scope>
</reference>
<dbReference type="Proteomes" id="UP001497512">
    <property type="component" value="Chromosome 8"/>
</dbReference>
<dbReference type="EMBL" id="OZ019900">
    <property type="protein sequence ID" value="CAK9233999.1"/>
    <property type="molecule type" value="Genomic_DNA"/>
</dbReference>
<protein>
    <submittedName>
        <fullName evidence="1">Uncharacterized protein</fullName>
    </submittedName>
</protein>
<feature type="non-terminal residue" evidence="1">
    <location>
        <position position="82"/>
    </location>
</feature>
<organism evidence="1 2">
    <name type="scientific">Sphagnum troendelagicum</name>
    <dbReference type="NCBI Taxonomy" id="128251"/>
    <lineage>
        <taxon>Eukaryota</taxon>
        <taxon>Viridiplantae</taxon>
        <taxon>Streptophyta</taxon>
        <taxon>Embryophyta</taxon>
        <taxon>Bryophyta</taxon>
        <taxon>Sphagnophytina</taxon>
        <taxon>Sphagnopsida</taxon>
        <taxon>Sphagnales</taxon>
        <taxon>Sphagnaceae</taxon>
        <taxon>Sphagnum</taxon>
    </lineage>
</organism>
<proteinExistence type="predicted"/>
<sequence length="82" mass="8952">MISLDLSSMSHTGSLSGLDLGQLKNLVNISVDCNNLASDSSLQYIKQFQQLLPFQLLPTPIPPGVGLLQQLLLRKLPSLKHL</sequence>
<accession>A0ABP0V1Q0</accession>
<gene>
    <name evidence="1" type="ORF">CSSPTR1EN2_LOCUS21912</name>
</gene>
<evidence type="ECO:0000313" key="2">
    <source>
        <dbReference type="Proteomes" id="UP001497512"/>
    </source>
</evidence>